<reference evidence="9 10" key="1">
    <citation type="submission" date="2013-08" db="EMBL/GenBank/DDBJ databases">
        <authorList>
            <person name="Huang J."/>
            <person name="Wang G."/>
        </authorList>
    </citation>
    <scope>NUCLEOTIDE SEQUENCE [LARGE SCALE GENOMIC DNA]</scope>
    <source>
        <strain evidence="9 10">JSM 076056</strain>
    </source>
</reference>
<dbReference type="InterPro" id="IPR005311">
    <property type="entry name" value="PBP_dimer"/>
</dbReference>
<dbReference type="EC" id="3.4.16.4" evidence="4"/>
<dbReference type="Gene3D" id="3.40.710.10">
    <property type="entry name" value="DD-peptidase/beta-lactamase superfamily"/>
    <property type="match status" value="1"/>
</dbReference>
<dbReference type="Gene3D" id="3.30.70.2110">
    <property type="match status" value="1"/>
</dbReference>
<keyword evidence="5" id="KW-0472">Membrane</keyword>
<dbReference type="Pfam" id="PF03717">
    <property type="entry name" value="PBP_dimer"/>
    <property type="match status" value="1"/>
</dbReference>
<comment type="pathway">
    <text evidence="2">Cell wall biogenesis; peptidoglycan biosynthesis.</text>
</comment>
<dbReference type="SUPFAM" id="SSF56601">
    <property type="entry name" value="beta-lactamase/transpeptidase-like"/>
    <property type="match status" value="1"/>
</dbReference>
<dbReference type="CDD" id="cd06575">
    <property type="entry name" value="PASTA_Pbp2x-like_2"/>
    <property type="match status" value="1"/>
</dbReference>
<evidence type="ECO:0000256" key="4">
    <source>
        <dbReference type="ARBA" id="ARBA00012448"/>
    </source>
</evidence>
<sequence>MFTVLFGRFVYIQATGQIQGVDLEQWAKKKRTSSYTLSAERGNIMDRNGMTLAYDRPTYTVQAIIDETYSKDVPSNRDPLHVDDIDKTAQALAPILGMEESEIHARLEKEGPFQVEFGSKGTNLSQDQKDKIEELELPGIIFSEEPTRFYPNGTFASHILGFTQADETGELTGAMGIEEQKEELLKGEDGAISYERDKYNDKLLDPNEVIKEPDDGSNVYLTIDQKVQTFLEDAMSKVNEQYQPKSMTAVVMDPKTGEILALSNRPSFNPNLRSNIQNWYNDVIARPFEPGSTMKIFTFASAIDAGVYNGEASFQSGSYQPDGSSDDIHDHNNGEGWGAIPYDEGFARSSNVAAGKVAYEMLGPELYREYLEKFNLTKETGIDLPGEASGRLVYDTPLDVITTSFGQATTVTPIQQLMAASAVANDGKMMKPYVISEVIDPDTGDTLEEKKSEVAGEPISSDAAKQTRQLMEKVVHSEEGTGKVYALNDYTVAGKTGTAQIVDPETRRYMTGKGNHIFSFLGMAPADDPELMMYVSVEQPELEPTEVGNEPSSHIFKTVMENSLHYLDIQPDKSNVVKKMKQVDLTDVTEMSVTKAKKELSQAGLEPFVLGSGGEVTEMLPMPNQSLLEGERVFLKTNGTIRMPDLTGWSLREVLNFGKLSGLKVNYIGNGFVYDQGIQPDAKITEDTYLTVDLKPPNEQAPKDEDGQTEEDEEETIENEE</sequence>
<feature type="compositionally biased region" description="Polar residues" evidence="7">
    <location>
        <begin position="314"/>
        <end position="323"/>
    </location>
</feature>
<evidence type="ECO:0000256" key="2">
    <source>
        <dbReference type="ARBA" id="ARBA00004752"/>
    </source>
</evidence>
<dbReference type="GO" id="GO:0009002">
    <property type="term" value="F:serine-type D-Ala-D-Ala carboxypeptidase activity"/>
    <property type="evidence" value="ECO:0007669"/>
    <property type="project" value="UniProtKB-EC"/>
</dbReference>
<organism evidence="9 10">
    <name type="scientific">Pontibacillus halophilus JSM 076056 = DSM 19796</name>
    <dbReference type="NCBI Taxonomy" id="1385510"/>
    <lineage>
        <taxon>Bacteria</taxon>
        <taxon>Bacillati</taxon>
        <taxon>Bacillota</taxon>
        <taxon>Bacilli</taxon>
        <taxon>Bacillales</taxon>
        <taxon>Bacillaceae</taxon>
        <taxon>Pontibacillus</taxon>
    </lineage>
</organism>
<dbReference type="InterPro" id="IPR005543">
    <property type="entry name" value="PASTA_dom"/>
</dbReference>
<evidence type="ECO:0000313" key="9">
    <source>
        <dbReference type="EMBL" id="KGX93267.1"/>
    </source>
</evidence>
<accession>A0A0A5IBP8</accession>
<evidence type="ECO:0000256" key="7">
    <source>
        <dbReference type="SAM" id="MobiDB-lite"/>
    </source>
</evidence>
<comment type="caution">
    <text evidence="9">The sequence shown here is derived from an EMBL/GenBank/DDBJ whole genome shotgun (WGS) entry which is preliminary data.</text>
</comment>
<protein>
    <recommendedName>
        <fullName evidence="4">serine-type D-Ala-D-Ala carboxypeptidase</fullName>
        <ecNumber evidence="4">3.4.16.4</ecNumber>
    </recommendedName>
</protein>
<evidence type="ECO:0000256" key="3">
    <source>
        <dbReference type="ARBA" id="ARBA00007171"/>
    </source>
</evidence>
<dbReference type="PROSITE" id="PS51178">
    <property type="entry name" value="PASTA"/>
    <property type="match status" value="1"/>
</dbReference>
<evidence type="ECO:0000313" key="10">
    <source>
        <dbReference type="Proteomes" id="UP000030528"/>
    </source>
</evidence>
<evidence type="ECO:0000259" key="8">
    <source>
        <dbReference type="PROSITE" id="PS51178"/>
    </source>
</evidence>
<name>A0A0A5IBP8_9BACI</name>
<dbReference type="UniPathway" id="UPA00219"/>
<dbReference type="FunFam" id="3.40.710.10:FF:000026">
    <property type="entry name" value="Penicillin-binding protein 1"/>
    <property type="match status" value="1"/>
</dbReference>
<dbReference type="Gene3D" id="3.90.1310.10">
    <property type="entry name" value="Penicillin-binding protein 2a (Domain 2)"/>
    <property type="match status" value="1"/>
</dbReference>
<dbReference type="GO" id="GO:0008658">
    <property type="term" value="F:penicillin binding"/>
    <property type="evidence" value="ECO:0007669"/>
    <property type="project" value="InterPro"/>
</dbReference>
<proteinExistence type="inferred from homology"/>
<dbReference type="InterPro" id="IPR036138">
    <property type="entry name" value="PBP_dimer_sf"/>
</dbReference>
<dbReference type="PANTHER" id="PTHR30627:SF26">
    <property type="entry name" value="PENICILLIN-BINDING PROTEIN 2B"/>
    <property type="match status" value="1"/>
</dbReference>
<evidence type="ECO:0000256" key="6">
    <source>
        <dbReference type="ARBA" id="ARBA00034000"/>
    </source>
</evidence>
<dbReference type="GO" id="GO:0071555">
    <property type="term" value="P:cell wall organization"/>
    <property type="evidence" value="ECO:0007669"/>
    <property type="project" value="TreeGrafter"/>
</dbReference>
<dbReference type="Proteomes" id="UP000030528">
    <property type="component" value="Unassembled WGS sequence"/>
</dbReference>
<dbReference type="Gene3D" id="2.20.70.70">
    <property type="match status" value="1"/>
</dbReference>
<dbReference type="Pfam" id="PF03793">
    <property type="entry name" value="PASTA"/>
    <property type="match status" value="2"/>
</dbReference>
<dbReference type="EMBL" id="AVPE01000003">
    <property type="protein sequence ID" value="KGX93267.1"/>
    <property type="molecule type" value="Genomic_DNA"/>
</dbReference>
<dbReference type="InterPro" id="IPR012338">
    <property type="entry name" value="Beta-lactam/transpept-like"/>
</dbReference>
<dbReference type="SMART" id="SM00740">
    <property type="entry name" value="PASTA"/>
    <property type="match status" value="2"/>
</dbReference>
<feature type="domain" description="PASTA" evidence="8">
    <location>
        <begin position="637"/>
        <end position="696"/>
    </location>
</feature>
<evidence type="ECO:0000256" key="5">
    <source>
        <dbReference type="ARBA" id="ARBA00023136"/>
    </source>
</evidence>
<keyword evidence="10" id="KW-1185">Reference proteome</keyword>
<dbReference type="AlphaFoldDB" id="A0A0A5IBP8"/>
<comment type="subcellular location">
    <subcellularLocation>
        <location evidence="1">Membrane</location>
    </subcellularLocation>
</comment>
<feature type="compositionally biased region" description="Acidic residues" evidence="7">
    <location>
        <begin position="707"/>
        <end position="721"/>
    </location>
</feature>
<dbReference type="GO" id="GO:0005886">
    <property type="term" value="C:plasma membrane"/>
    <property type="evidence" value="ECO:0007669"/>
    <property type="project" value="TreeGrafter"/>
</dbReference>
<dbReference type="SUPFAM" id="SSF56519">
    <property type="entry name" value="Penicillin binding protein dimerisation domain"/>
    <property type="match status" value="1"/>
</dbReference>
<dbReference type="SUPFAM" id="SSF54184">
    <property type="entry name" value="Penicillin-binding protein 2x (pbp-2x), c-terminal domain"/>
    <property type="match status" value="2"/>
</dbReference>
<dbReference type="CDD" id="cd06576">
    <property type="entry name" value="PASTA_Pbp2x-like_1"/>
    <property type="match status" value="1"/>
</dbReference>
<comment type="similarity">
    <text evidence="3">Belongs to the transpeptidase family.</text>
</comment>
<dbReference type="GO" id="GO:0009252">
    <property type="term" value="P:peptidoglycan biosynthetic process"/>
    <property type="evidence" value="ECO:0007669"/>
    <property type="project" value="UniProtKB-UniPathway"/>
</dbReference>
<dbReference type="eggNOG" id="COG0768">
    <property type="taxonomic scope" value="Bacteria"/>
</dbReference>
<comment type="catalytic activity">
    <reaction evidence="6">
        <text>Preferential cleavage: (Ac)2-L-Lys-D-Ala-|-D-Ala. Also transpeptidation of peptidyl-alanyl moieties that are N-acyl substituents of D-alanine.</text>
        <dbReference type="EC" id="3.4.16.4"/>
    </reaction>
</comment>
<evidence type="ECO:0000256" key="1">
    <source>
        <dbReference type="ARBA" id="ARBA00004370"/>
    </source>
</evidence>
<gene>
    <name evidence="9" type="ORF">N781_12725</name>
</gene>
<dbReference type="Pfam" id="PF00905">
    <property type="entry name" value="Transpeptidase"/>
    <property type="match status" value="1"/>
</dbReference>
<dbReference type="PANTHER" id="PTHR30627">
    <property type="entry name" value="PEPTIDOGLYCAN D,D-TRANSPEPTIDASE"/>
    <property type="match status" value="1"/>
</dbReference>
<feature type="region of interest" description="Disordered" evidence="7">
    <location>
        <begin position="693"/>
        <end position="721"/>
    </location>
</feature>
<dbReference type="InterPro" id="IPR050515">
    <property type="entry name" value="Beta-lactam/transpept"/>
</dbReference>
<dbReference type="STRING" id="1385510.GCA_000425205_01226"/>
<dbReference type="InterPro" id="IPR001460">
    <property type="entry name" value="PCN-bd_Tpept"/>
</dbReference>
<feature type="region of interest" description="Disordered" evidence="7">
    <location>
        <begin position="314"/>
        <end position="334"/>
    </location>
</feature>